<evidence type="ECO:0000313" key="1">
    <source>
        <dbReference type="EMBL" id="GAA1500054.1"/>
    </source>
</evidence>
<reference evidence="2" key="1">
    <citation type="journal article" date="2019" name="Int. J. Syst. Evol. Microbiol.">
        <title>The Global Catalogue of Microorganisms (GCM) 10K type strain sequencing project: providing services to taxonomists for standard genome sequencing and annotation.</title>
        <authorList>
            <consortium name="The Broad Institute Genomics Platform"/>
            <consortium name="The Broad Institute Genome Sequencing Center for Infectious Disease"/>
            <person name="Wu L."/>
            <person name="Ma J."/>
        </authorList>
    </citation>
    <scope>NUCLEOTIDE SEQUENCE [LARGE SCALE GENOMIC DNA]</scope>
    <source>
        <strain evidence="2">JCM 15481</strain>
    </source>
</reference>
<sequence>MATCKKCGIRKRRWPRSCPRCRAGVDRTDVAVTAVDTGVATGVVGWLGRGVRGIARLLQRAFD</sequence>
<dbReference type="EMBL" id="BAAAPF010000267">
    <property type="protein sequence ID" value="GAA1500054.1"/>
    <property type="molecule type" value="Genomic_DNA"/>
</dbReference>
<name>A0ABP4KB78_9ACTN</name>
<gene>
    <name evidence="1" type="ORF">GCM10009802_54910</name>
</gene>
<comment type="caution">
    <text evidence="1">The sequence shown here is derived from an EMBL/GenBank/DDBJ whole genome shotgun (WGS) entry which is preliminary data.</text>
</comment>
<organism evidence="1 2">
    <name type="scientific">Streptomyces synnematoformans</name>
    <dbReference type="NCBI Taxonomy" id="415721"/>
    <lineage>
        <taxon>Bacteria</taxon>
        <taxon>Bacillati</taxon>
        <taxon>Actinomycetota</taxon>
        <taxon>Actinomycetes</taxon>
        <taxon>Kitasatosporales</taxon>
        <taxon>Streptomycetaceae</taxon>
        <taxon>Streptomyces</taxon>
    </lineage>
</organism>
<accession>A0ABP4KB78</accession>
<dbReference type="Proteomes" id="UP001500443">
    <property type="component" value="Unassembled WGS sequence"/>
</dbReference>
<evidence type="ECO:0000313" key="2">
    <source>
        <dbReference type="Proteomes" id="UP001500443"/>
    </source>
</evidence>
<protein>
    <submittedName>
        <fullName evidence="1">Uncharacterized protein</fullName>
    </submittedName>
</protein>
<proteinExistence type="predicted"/>
<keyword evidence="2" id="KW-1185">Reference proteome</keyword>